<protein>
    <submittedName>
        <fullName evidence="4">Transporter substrate-binding domain-containing protein</fullName>
    </submittedName>
</protein>
<dbReference type="InterPro" id="IPR006311">
    <property type="entry name" value="TAT_signal"/>
</dbReference>
<dbReference type="PANTHER" id="PTHR35936">
    <property type="entry name" value="MEMBRANE-BOUND LYTIC MUREIN TRANSGLYCOSYLASE F"/>
    <property type="match status" value="1"/>
</dbReference>
<evidence type="ECO:0000256" key="2">
    <source>
        <dbReference type="SAM" id="SignalP"/>
    </source>
</evidence>
<keyword evidence="5" id="KW-1185">Reference proteome</keyword>
<dbReference type="InterPro" id="IPR001638">
    <property type="entry name" value="Solute-binding_3/MltF_N"/>
</dbReference>
<proteinExistence type="predicted"/>
<sequence length="280" mass="30354">MRSERRRFLLAAGALLAGTMLPAHALAELELQQADTLRIAVYADFAPYSARGKGIDIAVGQALAERLGLRAEIVQFAADEDMNDDLRNMVWRGHYLGTRPADVMMHVPVDAQFAARNDKVRIIAPYHRETMALARDAARVPLPAGSAANAFEVFTREKIGAELDTHASDFLLNVLNGRLRDNVVHFRSVADAAAAMTRGEVSAVLAPRGQLEAALQERGRFELDTLAIPEMRVSAWPLGMAVKADSRELAAALASTIAELQSSGELGRIFAAHGVTYQSP</sequence>
<evidence type="ECO:0000259" key="3">
    <source>
        <dbReference type="SMART" id="SM00062"/>
    </source>
</evidence>
<evidence type="ECO:0000313" key="5">
    <source>
        <dbReference type="Proteomes" id="UP000615989"/>
    </source>
</evidence>
<dbReference type="Proteomes" id="UP000615989">
    <property type="component" value="Unassembled WGS sequence"/>
</dbReference>
<dbReference type="RefSeq" id="WP_169119241.1">
    <property type="nucleotide sequence ID" value="NZ_WTVG02000034.1"/>
</dbReference>
<accession>A0ABX1PMZ3</accession>
<dbReference type="PANTHER" id="PTHR35936:SF17">
    <property type="entry name" value="ARGININE-BINDING EXTRACELLULAR PROTEIN ARTP"/>
    <property type="match status" value="1"/>
</dbReference>
<organism evidence="4 5">
    <name type="scientific">Aromatoleum anaerobium</name>
    <dbReference type="NCBI Taxonomy" id="182180"/>
    <lineage>
        <taxon>Bacteria</taxon>
        <taxon>Pseudomonadati</taxon>
        <taxon>Pseudomonadota</taxon>
        <taxon>Betaproteobacteria</taxon>
        <taxon>Rhodocyclales</taxon>
        <taxon>Rhodocyclaceae</taxon>
        <taxon>Aromatoleum</taxon>
    </lineage>
</organism>
<comment type="caution">
    <text evidence="4">The sequence shown here is derived from an EMBL/GenBank/DDBJ whole genome shotgun (WGS) entry which is preliminary data.</text>
</comment>
<name>A0ABX1PMZ3_9RHOO</name>
<feature type="domain" description="Solute-binding protein family 3/N-terminal" evidence="3">
    <location>
        <begin position="36"/>
        <end position="273"/>
    </location>
</feature>
<feature type="signal peptide" evidence="2">
    <location>
        <begin position="1"/>
        <end position="25"/>
    </location>
</feature>
<reference evidence="4" key="1">
    <citation type="submission" date="2019-12" db="EMBL/GenBank/DDBJ databases">
        <title>Comparative genomics gives insights into the taxonomy of the Azoarcus-Aromatoleum group and reveals separate origins of nif in the plant-associated Azoarcus and non-plant-associated Aromatoleum sub-groups.</title>
        <authorList>
            <person name="Lafos M."/>
            <person name="Maluk M."/>
            <person name="Batista M."/>
            <person name="Junghare M."/>
            <person name="Carmona M."/>
            <person name="Faoro H."/>
            <person name="Cruz L.M."/>
            <person name="Battistoni F."/>
            <person name="De Souza E."/>
            <person name="Pedrosa F."/>
            <person name="Chen W.-M."/>
            <person name="Poole P.S."/>
            <person name="Dixon R.A."/>
            <person name="James E.K."/>
        </authorList>
    </citation>
    <scope>NUCLEOTIDE SEQUENCE</scope>
    <source>
        <strain evidence="4">LuFRes1</strain>
    </source>
</reference>
<gene>
    <name evidence="4" type="ORF">GO606_14445</name>
</gene>
<evidence type="ECO:0000256" key="1">
    <source>
        <dbReference type="ARBA" id="ARBA00022729"/>
    </source>
</evidence>
<dbReference type="SUPFAM" id="SSF53850">
    <property type="entry name" value="Periplasmic binding protein-like II"/>
    <property type="match status" value="1"/>
</dbReference>
<dbReference type="Gene3D" id="3.40.190.10">
    <property type="entry name" value="Periplasmic binding protein-like II"/>
    <property type="match status" value="2"/>
</dbReference>
<keyword evidence="1 2" id="KW-0732">Signal</keyword>
<evidence type="ECO:0000313" key="4">
    <source>
        <dbReference type="EMBL" id="NMG25899.1"/>
    </source>
</evidence>
<feature type="chain" id="PRO_5045735847" evidence="2">
    <location>
        <begin position="26"/>
        <end position="280"/>
    </location>
</feature>
<dbReference type="PROSITE" id="PS51318">
    <property type="entry name" value="TAT"/>
    <property type="match status" value="1"/>
</dbReference>
<dbReference type="SMART" id="SM00062">
    <property type="entry name" value="PBPb"/>
    <property type="match status" value="1"/>
</dbReference>
<dbReference type="EMBL" id="WTVG01000046">
    <property type="protein sequence ID" value="NMG25899.1"/>
    <property type="molecule type" value="Genomic_DNA"/>
</dbReference>